<name>A0A852V5G4_9BACT</name>
<dbReference type="AlphaFoldDB" id="A0A852V5G4"/>
<accession>A0A852V5G4</accession>
<dbReference type="Proteomes" id="UP000564385">
    <property type="component" value="Unassembled WGS sequence"/>
</dbReference>
<evidence type="ECO:0000256" key="1">
    <source>
        <dbReference type="SAM" id="MobiDB-lite"/>
    </source>
</evidence>
<protein>
    <submittedName>
        <fullName evidence="2">Uncharacterized protein</fullName>
    </submittedName>
</protein>
<evidence type="ECO:0000313" key="2">
    <source>
        <dbReference type="EMBL" id="NYF88268.1"/>
    </source>
</evidence>
<dbReference type="EMBL" id="JACCCU010000001">
    <property type="protein sequence ID" value="NYF88268.1"/>
    <property type="molecule type" value="Genomic_DNA"/>
</dbReference>
<evidence type="ECO:0000313" key="3">
    <source>
        <dbReference type="Proteomes" id="UP000564385"/>
    </source>
</evidence>
<feature type="region of interest" description="Disordered" evidence="1">
    <location>
        <begin position="1"/>
        <end position="44"/>
    </location>
</feature>
<sequence length="80" mass="8878">MKTIDPLLPGTRLAGEPMAERTKSPEEPVPELGPTEECGELPDPQPIIARLPITLKIESDSRYKFGSFAIETQFFIHEGL</sequence>
<gene>
    <name evidence="2" type="ORF">HDF08_000335</name>
</gene>
<proteinExistence type="predicted"/>
<organism evidence="2 3">
    <name type="scientific">Tunturiibacter lichenicola</name>
    <dbReference type="NCBI Taxonomy" id="2051959"/>
    <lineage>
        <taxon>Bacteria</taxon>
        <taxon>Pseudomonadati</taxon>
        <taxon>Acidobacteriota</taxon>
        <taxon>Terriglobia</taxon>
        <taxon>Terriglobales</taxon>
        <taxon>Acidobacteriaceae</taxon>
        <taxon>Tunturiibacter</taxon>
    </lineage>
</organism>
<comment type="caution">
    <text evidence="2">The sequence shown here is derived from an EMBL/GenBank/DDBJ whole genome shotgun (WGS) entry which is preliminary data.</text>
</comment>
<reference evidence="2 3" key="1">
    <citation type="submission" date="2020-07" db="EMBL/GenBank/DDBJ databases">
        <title>Genomic Encyclopedia of Type Strains, Phase IV (KMG-V): Genome sequencing to study the core and pangenomes of soil and plant-associated prokaryotes.</title>
        <authorList>
            <person name="Whitman W."/>
        </authorList>
    </citation>
    <scope>NUCLEOTIDE SEQUENCE [LARGE SCALE GENOMIC DNA]</scope>
    <source>
        <strain evidence="2 3">M8UP22</strain>
    </source>
</reference>